<dbReference type="Proteomes" id="UP000285666">
    <property type="component" value="Unassembled WGS sequence"/>
</dbReference>
<accession>A0A414Q9A5</accession>
<proteinExistence type="predicted"/>
<sequence length="286" mass="33426">MNKEKLYKILEFNKTHSKQIAYAKNIFYDFVGTQSSMIIRDMQTFAQMIFDNKGYKFMRIPMKSKEIDAFQLRLNNSNYLVLNTAKSLANNNFAIAHELYHVLIQENPGLGNAGELYLNNYEDIEEEQMANAFAGAIIMPTEDVRQVVGLLKNTKKIPDELRQNFSYIQELITVFALMSYYQTTYMSVVIRCYELGIFDTQDSDLMEILLYNNSEEKQKKLFENIPMRKGNRSIMEPTYEDDFAQMYNEAEKMGQENVKRGILTEEDFRYRLEGLKEAYLSVKGEA</sequence>
<dbReference type="InterPro" id="IPR010359">
    <property type="entry name" value="IrrE_HExxH"/>
</dbReference>
<dbReference type="PANTHER" id="PTHR43236:SF1">
    <property type="entry name" value="BLL7220 PROTEIN"/>
    <property type="match status" value="1"/>
</dbReference>
<organism evidence="2 3">
    <name type="scientific">Dorea formicigenerans</name>
    <dbReference type="NCBI Taxonomy" id="39486"/>
    <lineage>
        <taxon>Bacteria</taxon>
        <taxon>Bacillati</taxon>
        <taxon>Bacillota</taxon>
        <taxon>Clostridia</taxon>
        <taxon>Lachnospirales</taxon>
        <taxon>Lachnospiraceae</taxon>
        <taxon>Dorea</taxon>
    </lineage>
</organism>
<reference evidence="2 3" key="1">
    <citation type="submission" date="2018-08" db="EMBL/GenBank/DDBJ databases">
        <title>A genome reference for cultivated species of the human gut microbiota.</title>
        <authorList>
            <person name="Zou Y."/>
            <person name="Xue W."/>
            <person name="Luo G."/>
        </authorList>
    </citation>
    <scope>NUCLEOTIDE SEQUENCE [LARGE SCALE GENOMIC DNA]</scope>
    <source>
        <strain evidence="2 3">AM23-7AC</strain>
    </source>
</reference>
<evidence type="ECO:0000313" key="2">
    <source>
        <dbReference type="EMBL" id="RHF77369.1"/>
    </source>
</evidence>
<feature type="domain" description="IrrE N-terminal-like" evidence="1">
    <location>
        <begin position="53"/>
        <end position="168"/>
    </location>
</feature>
<gene>
    <name evidence="2" type="ORF">DW658_11755</name>
</gene>
<dbReference type="AlphaFoldDB" id="A0A414Q9A5"/>
<protein>
    <submittedName>
        <fullName evidence="2">ImmA/IrrE family metallo-endopeptidase</fullName>
    </submittedName>
</protein>
<dbReference type="EMBL" id="QRHN01000016">
    <property type="protein sequence ID" value="RHF77369.1"/>
    <property type="molecule type" value="Genomic_DNA"/>
</dbReference>
<comment type="caution">
    <text evidence="2">The sequence shown here is derived from an EMBL/GenBank/DDBJ whole genome shotgun (WGS) entry which is preliminary data.</text>
</comment>
<dbReference type="InterPro" id="IPR052345">
    <property type="entry name" value="Rad_response_metalloprotease"/>
</dbReference>
<dbReference type="Pfam" id="PF06114">
    <property type="entry name" value="Peptidase_M78"/>
    <property type="match status" value="1"/>
</dbReference>
<evidence type="ECO:0000259" key="1">
    <source>
        <dbReference type="Pfam" id="PF06114"/>
    </source>
</evidence>
<dbReference type="RefSeq" id="WP_118237825.1">
    <property type="nucleotide sequence ID" value="NZ_QRHN01000016.1"/>
</dbReference>
<dbReference type="Gene3D" id="1.10.10.2910">
    <property type="match status" value="1"/>
</dbReference>
<name>A0A414Q9A5_9FIRM</name>
<dbReference type="PANTHER" id="PTHR43236">
    <property type="entry name" value="ANTITOXIN HIGA1"/>
    <property type="match status" value="1"/>
</dbReference>
<evidence type="ECO:0000313" key="3">
    <source>
        <dbReference type="Proteomes" id="UP000285666"/>
    </source>
</evidence>